<name>A0A9Q0U7Q6_SALVM</name>
<dbReference type="PANTHER" id="PTHR31425">
    <property type="entry name" value="PHOSPHORIBOSYLANTHRANILATE TRANSFERASE ISOFORM 1"/>
    <property type="match status" value="1"/>
</dbReference>
<dbReference type="GO" id="GO:0016757">
    <property type="term" value="F:glycosyltransferase activity"/>
    <property type="evidence" value="ECO:0007669"/>
    <property type="project" value="UniProtKB-KW"/>
</dbReference>
<accession>A0A9Q0U7Q6</accession>
<dbReference type="AlphaFoldDB" id="A0A9Q0U7Q6"/>
<keyword evidence="4" id="KW-1185">Reference proteome</keyword>
<organism evidence="3 4">
    <name type="scientific">Salix viminalis</name>
    <name type="common">Common osier</name>
    <name type="synonym">Basket willow</name>
    <dbReference type="NCBI Taxonomy" id="40686"/>
    <lineage>
        <taxon>Eukaryota</taxon>
        <taxon>Viridiplantae</taxon>
        <taxon>Streptophyta</taxon>
        <taxon>Embryophyta</taxon>
        <taxon>Tracheophyta</taxon>
        <taxon>Spermatophyta</taxon>
        <taxon>Magnoliopsida</taxon>
        <taxon>eudicotyledons</taxon>
        <taxon>Gunneridae</taxon>
        <taxon>Pentapetalae</taxon>
        <taxon>rosids</taxon>
        <taxon>fabids</taxon>
        <taxon>Malpighiales</taxon>
        <taxon>Salicaceae</taxon>
        <taxon>Saliceae</taxon>
        <taxon>Salix</taxon>
    </lineage>
</organism>
<keyword evidence="1" id="KW-0677">Repeat</keyword>
<dbReference type="OrthoDB" id="67700at2759"/>
<dbReference type="Proteomes" id="UP001151529">
    <property type="component" value="Chromosome 11"/>
</dbReference>
<dbReference type="InterPro" id="IPR013583">
    <property type="entry name" value="MCTP_C"/>
</dbReference>
<dbReference type="Pfam" id="PF08372">
    <property type="entry name" value="PRT_C"/>
    <property type="match status" value="1"/>
</dbReference>
<reference evidence="3" key="2">
    <citation type="journal article" date="2023" name="Int. J. Mol. Sci.">
        <title>De Novo Assembly and Annotation of 11 Diverse Shrub Willow (Salix) Genomes Reveals Novel Gene Organization in Sex-Linked Regions.</title>
        <authorList>
            <person name="Hyden B."/>
            <person name="Feng K."/>
            <person name="Yates T.B."/>
            <person name="Jawdy S."/>
            <person name="Cereghino C."/>
            <person name="Smart L.B."/>
            <person name="Muchero W."/>
        </authorList>
    </citation>
    <scope>NUCLEOTIDE SEQUENCE [LARGE SCALE GENOMIC DNA]</scope>
    <source>
        <tissue evidence="3">Shoot tip</tissue>
    </source>
</reference>
<gene>
    <name evidence="3" type="ORF">OIU85_022856</name>
</gene>
<keyword evidence="3" id="KW-0808">Transferase</keyword>
<reference evidence="3" key="1">
    <citation type="submission" date="2022-11" db="EMBL/GenBank/DDBJ databases">
        <authorList>
            <person name="Hyden B.L."/>
            <person name="Feng K."/>
            <person name="Yates T."/>
            <person name="Jawdy S."/>
            <person name="Smart L.B."/>
            <person name="Muchero W."/>
        </authorList>
    </citation>
    <scope>NUCLEOTIDE SEQUENCE</scope>
    <source>
        <tissue evidence="3">Shoot tip</tissue>
    </source>
</reference>
<evidence type="ECO:0000259" key="2">
    <source>
        <dbReference type="Pfam" id="PF08372"/>
    </source>
</evidence>
<comment type="caution">
    <text evidence="3">The sequence shown here is derived from an EMBL/GenBank/DDBJ whole genome shotgun (WGS) entry which is preliminary data.</text>
</comment>
<keyword evidence="3" id="KW-0328">Glycosyltransferase</keyword>
<protein>
    <submittedName>
        <fullName evidence="3">C2 CALCIUM/LIPID-BINDING PLANT PHOSPHORIBOSYLTRANSFERASE FAMILY PROTEIN</fullName>
    </submittedName>
</protein>
<evidence type="ECO:0000313" key="3">
    <source>
        <dbReference type="EMBL" id="KAJ6724989.1"/>
    </source>
</evidence>
<evidence type="ECO:0000256" key="1">
    <source>
        <dbReference type="ARBA" id="ARBA00022737"/>
    </source>
</evidence>
<dbReference type="InterPro" id="IPR047259">
    <property type="entry name" value="QUIRKY-like"/>
</dbReference>
<dbReference type="PANTHER" id="PTHR31425:SF23">
    <property type="entry name" value="C2 DOMAIN-CONTAINING PROTEIN"/>
    <property type="match status" value="1"/>
</dbReference>
<dbReference type="EMBL" id="JAPFFL010000005">
    <property type="protein sequence ID" value="KAJ6724989.1"/>
    <property type="molecule type" value="Genomic_DNA"/>
</dbReference>
<evidence type="ECO:0000313" key="4">
    <source>
        <dbReference type="Proteomes" id="UP001151529"/>
    </source>
</evidence>
<feature type="domain" description="Multiple C2" evidence="2">
    <location>
        <begin position="46"/>
        <end position="175"/>
    </location>
</feature>
<sequence length="176" mass="19525">MVRDKESAINEIIGCLSFHLGDTPMGFPPDSPLLLFKEAETSSIYGYQITHAETAQPDVLDEEFDSFPSSKQGEALKTRYDRLRGISGRLMIIIGELATQLERIHAIVSWRDPGATAMLLVSCLIACSVFVHNVHLKYLAIVTGTCAMRPPRLCFGIPSIPQNFLRRLPTKTDSMS</sequence>
<proteinExistence type="predicted"/>